<comment type="caution">
    <text evidence="1">The sequence shown here is derived from an EMBL/GenBank/DDBJ whole genome shotgun (WGS) entry which is preliminary data.</text>
</comment>
<name>A0A9N8W445_FUNMO</name>
<evidence type="ECO:0000313" key="2">
    <source>
        <dbReference type="Proteomes" id="UP000789375"/>
    </source>
</evidence>
<protein>
    <submittedName>
        <fullName evidence="1">1097_t:CDS:1</fullName>
    </submittedName>
</protein>
<dbReference type="Proteomes" id="UP000789375">
    <property type="component" value="Unassembled WGS sequence"/>
</dbReference>
<dbReference type="InterPro" id="IPR011009">
    <property type="entry name" value="Kinase-like_dom_sf"/>
</dbReference>
<reference evidence="1" key="1">
    <citation type="submission" date="2021-06" db="EMBL/GenBank/DDBJ databases">
        <authorList>
            <person name="Kallberg Y."/>
            <person name="Tangrot J."/>
            <person name="Rosling A."/>
        </authorList>
    </citation>
    <scope>NUCLEOTIDE SEQUENCE</scope>
    <source>
        <strain evidence="1">87-6 pot B 2015</strain>
    </source>
</reference>
<sequence>MKTQVRLTVNNCSYCNRPFSEKFWCKECDPRNIIEGWTSGNYDIDKFIKDTIYDARHNEEARFLGWVPFDRFTNIKEIGEGGFAKVYAAIWLDGISHFQKQDDGSWKKLVPKPMMVALKRLIGSRDMSAKFLDELQAHWDLCNVGNLSLNFYGITKDPETKECMNENPNQRPTTEELCGILNFWNLSVHYNVYTGTEKYAYYGKEIREGFEEADKEIPNISILSKANPDAVYTSRAFAYKNLTNPINSVLITSYLEKDSKLFDLDIPSNYDITHYD</sequence>
<organism evidence="1 2">
    <name type="scientific">Funneliformis mosseae</name>
    <name type="common">Endomycorrhizal fungus</name>
    <name type="synonym">Glomus mosseae</name>
    <dbReference type="NCBI Taxonomy" id="27381"/>
    <lineage>
        <taxon>Eukaryota</taxon>
        <taxon>Fungi</taxon>
        <taxon>Fungi incertae sedis</taxon>
        <taxon>Mucoromycota</taxon>
        <taxon>Glomeromycotina</taxon>
        <taxon>Glomeromycetes</taxon>
        <taxon>Glomerales</taxon>
        <taxon>Glomeraceae</taxon>
        <taxon>Funneliformis</taxon>
    </lineage>
</organism>
<gene>
    <name evidence="1" type="ORF">FMOSSE_LOCUS2480</name>
</gene>
<evidence type="ECO:0000313" key="1">
    <source>
        <dbReference type="EMBL" id="CAG8470237.1"/>
    </source>
</evidence>
<dbReference type="AlphaFoldDB" id="A0A9N8W445"/>
<dbReference type="SUPFAM" id="SSF56112">
    <property type="entry name" value="Protein kinase-like (PK-like)"/>
    <property type="match status" value="1"/>
</dbReference>
<accession>A0A9N8W445</accession>
<keyword evidence="2" id="KW-1185">Reference proteome</keyword>
<proteinExistence type="predicted"/>
<dbReference type="EMBL" id="CAJVPP010000328">
    <property type="protein sequence ID" value="CAG8470237.1"/>
    <property type="molecule type" value="Genomic_DNA"/>
</dbReference>